<keyword evidence="1" id="KW-0472">Membrane</keyword>
<evidence type="ECO:0000313" key="3">
    <source>
        <dbReference type="Proteomes" id="UP000683925"/>
    </source>
</evidence>
<sequence length="64" mass="7585">MNYSQKLKSTNNYLIYQLSAITALSLLFGTGDLFVEIPIISQYQQYLRYKNLEYPQLLEIYVQQ</sequence>
<feature type="transmembrane region" description="Helical" evidence="1">
    <location>
        <begin position="14"/>
        <end position="35"/>
    </location>
</feature>
<organism evidence="2 3">
    <name type="scientific">Paramecium octaurelia</name>
    <dbReference type="NCBI Taxonomy" id="43137"/>
    <lineage>
        <taxon>Eukaryota</taxon>
        <taxon>Sar</taxon>
        <taxon>Alveolata</taxon>
        <taxon>Ciliophora</taxon>
        <taxon>Intramacronucleata</taxon>
        <taxon>Oligohymenophorea</taxon>
        <taxon>Peniculida</taxon>
        <taxon>Parameciidae</taxon>
        <taxon>Paramecium</taxon>
    </lineage>
</organism>
<dbReference type="AlphaFoldDB" id="A0A8S1WBL2"/>
<accession>A0A8S1WBL2</accession>
<keyword evidence="3" id="KW-1185">Reference proteome</keyword>
<name>A0A8S1WBL2_PAROT</name>
<protein>
    <submittedName>
        <fullName evidence="2">Uncharacterized protein</fullName>
    </submittedName>
</protein>
<keyword evidence="1" id="KW-0812">Transmembrane</keyword>
<reference evidence="2" key="1">
    <citation type="submission" date="2021-01" db="EMBL/GenBank/DDBJ databases">
        <authorList>
            <consortium name="Genoscope - CEA"/>
            <person name="William W."/>
        </authorList>
    </citation>
    <scope>NUCLEOTIDE SEQUENCE</scope>
</reference>
<evidence type="ECO:0000313" key="2">
    <source>
        <dbReference type="EMBL" id="CAD8187638.1"/>
    </source>
</evidence>
<dbReference type="EMBL" id="CAJJDP010000089">
    <property type="protein sequence ID" value="CAD8187638.1"/>
    <property type="molecule type" value="Genomic_DNA"/>
</dbReference>
<dbReference type="Proteomes" id="UP000683925">
    <property type="component" value="Unassembled WGS sequence"/>
</dbReference>
<proteinExistence type="predicted"/>
<keyword evidence="1" id="KW-1133">Transmembrane helix</keyword>
<comment type="caution">
    <text evidence="2">The sequence shown here is derived from an EMBL/GenBank/DDBJ whole genome shotgun (WGS) entry which is preliminary data.</text>
</comment>
<gene>
    <name evidence="2" type="ORF">POCTA_138.1.T0900195</name>
</gene>
<evidence type="ECO:0000256" key="1">
    <source>
        <dbReference type="SAM" id="Phobius"/>
    </source>
</evidence>